<keyword evidence="3" id="KW-1185">Reference proteome</keyword>
<dbReference type="Proteomes" id="UP001497602">
    <property type="component" value="Unassembled WGS sequence"/>
</dbReference>
<keyword evidence="1" id="KW-0472">Membrane</keyword>
<dbReference type="RefSeq" id="WP_348705205.1">
    <property type="nucleotide sequence ID" value="NZ_CAXIYA010000033.1"/>
</dbReference>
<name>A0ABP1F9G3_9FLAO</name>
<evidence type="ECO:0000313" key="2">
    <source>
        <dbReference type="EMBL" id="CAL2107028.1"/>
    </source>
</evidence>
<reference evidence="2 3" key="1">
    <citation type="submission" date="2024-05" db="EMBL/GenBank/DDBJ databases">
        <authorList>
            <person name="Duchaud E."/>
        </authorList>
    </citation>
    <scope>NUCLEOTIDE SEQUENCE [LARGE SCALE GENOMIC DNA]</scope>
    <source>
        <strain evidence="2">Ena-SAMPLE-TAB-13-05-2024-13:56:06:370-140305</strain>
    </source>
</reference>
<comment type="caution">
    <text evidence="2">The sequence shown here is derived from an EMBL/GenBank/DDBJ whole genome shotgun (WGS) entry which is preliminary data.</text>
</comment>
<feature type="transmembrane region" description="Helical" evidence="1">
    <location>
        <begin position="182"/>
        <end position="202"/>
    </location>
</feature>
<keyword evidence="1" id="KW-1133">Transmembrane helix</keyword>
<feature type="transmembrane region" description="Helical" evidence="1">
    <location>
        <begin position="124"/>
        <end position="146"/>
    </location>
</feature>
<feature type="transmembrane region" description="Helical" evidence="1">
    <location>
        <begin position="101"/>
        <end position="118"/>
    </location>
</feature>
<proteinExistence type="predicted"/>
<organism evidence="2 3">
    <name type="scientific">Tenacibaculum vairaonense</name>
    <dbReference type="NCBI Taxonomy" id="3137860"/>
    <lineage>
        <taxon>Bacteria</taxon>
        <taxon>Pseudomonadati</taxon>
        <taxon>Bacteroidota</taxon>
        <taxon>Flavobacteriia</taxon>
        <taxon>Flavobacteriales</taxon>
        <taxon>Flavobacteriaceae</taxon>
        <taxon>Tenacibaculum</taxon>
    </lineage>
</organism>
<sequence length="222" mass="26709">MELTNNQVRQINNFLEAINIEYIDIRMEMVDHIASEIENEIEDIPSFFEDNRLQSTFLKYMLGRKKEFLTRYDSIVKQKLWSDIKLIIRDIFIQLKKPTHFLFLLCSSASTYFLIPFINPEYLIYLPYSYIIIISLHFNLLTYKFIKRYKELKIIHSYRYFIGFTTFPIMIIPSYFEIAAKFSFSDFFMVLSAISCGVYYLATCSFISRKKEFENKYQQLIN</sequence>
<feature type="transmembrane region" description="Helical" evidence="1">
    <location>
        <begin position="158"/>
        <end position="176"/>
    </location>
</feature>
<evidence type="ECO:0000313" key="3">
    <source>
        <dbReference type="Proteomes" id="UP001497602"/>
    </source>
</evidence>
<protein>
    <recommendedName>
        <fullName evidence="4">DUF1700 domain-containing protein</fullName>
    </recommendedName>
</protein>
<dbReference type="EMBL" id="CAXJRC010000022">
    <property type="protein sequence ID" value="CAL2107028.1"/>
    <property type="molecule type" value="Genomic_DNA"/>
</dbReference>
<evidence type="ECO:0008006" key="4">
    <source>
        <dbReference type="Google" id="ProtNLM"/>
    </source>
</evidence>
<keyword evidence="1" id="KW-0812">Transmembrane</keyword>
<gene>
    <name evidence="2" type="ORF">T190115A13A_20308</name>
</gene>
<evidence type="ECO:0000256" key="1">
    <source>
        <dbReference type="SAM" id="Phobius"/>
    </source>
</evidence>
<accession>A0ABP1F9G3</accession>